<keyword evidence="1" id="KW-1133">Transmembrane helix</keyword>
<organism evidence="2 3">
    <name type="scientific">Rhynchospora pubera</name>
    <dbReference type="NCBI Taxonomy" id="906938"/>
    <lineage>
        <taxon>Eukaryota</taxon>
        <taxon>Viridiplantae</taxon>
        <taxon>Streptophyta</taxon>
        <taxon>Embryophyta</taxon>
        <taxon>Tracheophyta</taxon>
        <taxon>Spermatophyta</taxon>
        <taxon>Magnoliopsida</taxon>
        <taxon>Liliopsida</taxon>
        <taxon>Poales</taxon>
        <taxon>Cyperaceae</taxon>
        <taxon>Cyperoideae</taxon>
        <taxon>Rhynchosporeae</taxon>
        <taxon>Rhynchospora</taxon>
    </lineage>
</organism>
<comment type="caution">
    <text evidence="2">The sequence shown here is derived from an EMBL/GenBank/DDBJ whole genome shotgun (WGS) entry which is preliminary data.</text>
</comment>
<reference evidence="2" key="1">
    <citation type="submission" date="2022-08" db="EMBL/GenBank/DDBJ databases">
        <authorList>
            <person name="Marques A."/>
        </authorList>
    </citation>
    <scope>NUCLEOTIDE SEQUENCE</scope>
    <source>
        <strain evidence="2">RhyPub2mFocal</strain>
        <tissue evidence="2">Leaves</tissue>
    </source>
</reference>
<keyword evidence="3" id="KW-1185">Reference proteome</keyword>
<feature type="transmembrane region" description="Helical" evidence="1">
    <location>
        <begin position="28"/>
        <end position="51"/>
    </location>
</feature>
<accession>A0AAV8E246</accession>
<dbReference type="EMBL" id="JAMFTS010000003">
    <property type="protein sequence ID" value="KAJ4775565.1"/>
    <property type="molecule type" value="Genomic_DNA"/>
</dbReference>
<name>A0AAV8E246_9POAL</name>
<dbReference type="PANTHER" id="PTHR13132:SF29">
    <property type="entry name" value="ALPHA-(1,6)-FUCOSYLTRANSFERASE"/>
    <property type="match status" value="1"/>
</dbReference>
<evidence type="ECO:0000256" key="1">
    <source>
        <dbReference type="SAM" id="Phobius"/>
    </source>
</evidence>
<protein>
    <submittedName>
        <fullName evidence="2">Uncharacterized protein</fullName>
    </submittedName>
</protein>
<dbReference type="GO" id="GO:0006487">
    <property type="term" value="P:protein N-linked glycosylation"/>
    <property type="evidence" value="ECO:0007669"/>
    <property type="project" value="TreeGrafter"/>
</dbReference>
<keyword evidence="1" id="KW-0472">Membrane</keyword>
<dbReference type="GO" id="GO:0046921">
    <property type="term" value="F:alpha-(1-&gt;6)-fucosyltransferase activity"/>
    <property type="evidence" value="ECO:0007669"/>
    <property type="project" value="TreeGrafter"/>
</dbReference>
<keyword evidence="1" id="KW-0812">Transmembrane</keyword>
<sequence>MEGNGEKSLERIVSQKALQMSSSNTCKVWILGFFCGVCFTYLFVLLLSPFWQNLSLPVNLNAHNSIFKNLSFSDVEHSTKGHSIIMEKKPKYEDSIMTLYNAWSSWLDRKPNPEVQVWAALPTPPHLEDCEMITQRNMHLDNHAEDGSFPDWTLKGLFGHVLHENLSSEVQISEWSDLGPYPPWIEGSDEDNYPLTRTVQRDIWLHQHPPNCKDPNIRFLVADWERLPGFGIGAQLAGMIGLLAIAIKENRVLVTNFYNRADHPGCQGTARSHWSCYFFPETSADCRNHAIELIRNQEALTIGIVKVKENYTSKEIWSGRTPRIWGTPWRNLQPNTQIDGKLLKKHRKMDRRWWRAQAVRYLMRFKTKYMCQLLNEARHAAFGLEAAKLVTDAPSAQLPKGPLTDGYQAQMVPRQIVTLQSLVPTRWFIDFQGTNSRTKSEMELLVWSDHKPWVPRPLLSVHVRMGDKACEMKVFEFEKYMELANQIRQRFPDLKNIWLSTEMQEVIDKTSLYPNWNFYYTNVTRQTGNKSMAAYEASLGRQLSTNYPLVNFLLATEADFFVGALGSSWCYLIDGMRNTGAKVMAGYLSVNKDRFW</sequence>
<dbReference type="AlphaFoldDB" id="A0AAV8E246"/>
<proteinExistence type="predicted"/>
<dbReference type="Proteomes" id="UP001140206">
    <property type="component" value="Chromosome 3"/>
</dbReference>
<evidence type="ECO:0000313" key="2">
    <source>
        <dbReference type="EMBL" id="KAJ4775565.1"/>
    </source>
</evidence>
<dbReference type="PANTHER" id="PTHR13132">
    <property type="entry name" value="ALPHA- 1,6 -FUCOSYLTRANSFERASE"/>
    <property type="match status" value="1"/>
</dbReference>
<evidence type="ECO:0000313" key="3">
    <source>
        <dbReference type="Proteomes" id="UP001140206"/>
    </source>
</evidence>
<dbReference type="Gene3D" id="3.40.50.11350">
    <property type="match status" value="1"/>
</dbReference>
<gene>
    <name evidence="2" type="ORF">LUZ62_059822</name>
</gene>